<name>A0A433TC80_ELYCH</name>
<dbReference type="AlphaFoldDB" id="A0A433TC80"/>
<proteinExistence type="inferred from homology"/>
<dbReference type="SUPFAM" id="SSF46579">
    <property type="entry name" value="Prefoldin"/>
    <property type="match status" value="1"/>
</dbReference>
<dbReference type="EMBL" id="RQTK01000465">
    <property type="protein sequence ID" value="RUS79195.1"/>
    <property type="molecule type" value="Genomic_DNA"/>
</dbReference>
<protein>
    <recommendedName>
        <fullName evidence="4">Protein UXT</fullName>
    </recommendedName>
</protein>
<gene>
    <name evidence="2" type="ORF">EGW08_013053</name>
</gene>
<comment type="similarity">
    <text evidence="1">Belongs to the UXT family.</text>
</comment>
<evidence type="ECO:0008006" key="4">
    <source>
        <dbReference type="Google" id="ProtNLM"/>
    </source>
</evidence>
<dbReference type="PANTHER" id="PTHR13345:SF9">
    <property type="entry name" value="PROTEIN UXT"/>
    <property type="match status" value="1"/>
</dbReference>
<reference evidence="2 3" key="1">
    <citation type="submission" date="2019-01" db="EMBL/GenBank/DDBJ databases">
        <title>A draft genome assembly of the solar-powered sea slug Elysia chlorotica.</title>
        <authorList>
            <person name="Cai H."/>
            <person name="Li Q."/>
            <person name="Fang X."/>
            <person name="Li J."/>
            <person name="Curtis N.E."/>
            <person name="Altenburger A."/>
            <person name="Shibata T."/>
            <person name="Feng M."/>
            <person name="Maeda T."/>
            <person name="Schwartz J.A."/>
            <person name="Shigenobu S."/>
            <person name="Lundholm N."/>
            <person name="Nishiyama T."/>
            <person name="Yang H."/>
            <person name="Hasebe M."/>
            <person name="Li S."/>
            <person name="Pierce S.K."/>
            <person name="Wang J."/>
        </authorList>
    </citation>
    <scope>NUCLEOTIDE SEQUENCE [LARGE SCALE GENOMIC DNA]</scope>
    <source>
        <strain evidence="2">EC2010</strain>
        <tissue evidence="2">Whole organism of an adult</tissue>
    </source>
</reference>
<dbReference type="GO" id="GO:0045944">
    <property type="term" value="P:positive regulation of transcription by RNA polymerase II"/>
    <property type="evidence" value="ECO:0007669"/>
    <property type="project" value="TreeGrafter"/>
</dbReference>
<keyword evidence="3" id="KW-1185">Reference proteome</keyword>
<organism evidence="2 3">
    <name type="scientific">Elysia chlorotica</name>
    <name type="common">Eastern emerald elysia</name>
    <name type="synonym">Sea slug</name>
    <dbReference type="NCBI Taxonomy" id="188477"/>
    <lineage>
        <taxon>Eukaryota</taxon>
        <taxon>Metazoa</taxon>
        <taxon>Spiralia</taxon>
        <taxon>Lophotrochozoa</taxon>
        <taxon>Mollusca</taxon>
        <taxon>Gastropoda</taxon>
        <taxon>Heterobranchia</taxon>
        <taxon>Euthyneura</taxon>
        <taxon>Panpulmonata</taxon>
        <taxon>Sacoglossa</taxon>
        <taxon>Placobranchoidea</taxon>
        <taxon>Plakobranchidae</taxon>
        <taxon>Elysia</taxon>
    </lineage>
</organism>
<dbReference type="InterPro" id="IPR009053">
    <property type="entry name" value="Prefoldin"/>
</dbReference>
<evidence type="ECO:0000256" key="1">
    <source>
        <dbReference type="ARBA" id="ARBA00007666"/>
    </source>
</evidence>
<dbReference type="CDD" id="cd23158">
    <property type="entry name" value="Prefoldin_UXT"/>
    <property type="match status" value="1"/>
</dbReference>
<dbReference type="GO" id="GO:0003714">
    <property type="term" value="F:transcription corepressor activity"/>
    <property type="evidence" value="ECO:0007669"/>
    <property type="project" value="InterPro"/>
</dbReference>
<dbReference type="Pfam" id="PF02996">
    <property type="entry name" value="Prefoldin"/>
    <property type="match status" value="1"/>
</dbReference>
<comment type="caution">
    <text evidence="2">The sequence shown here is derived from an EMBL/GenBank/DDBJ whole genome shotgun (WGS) entry which is preliminary data.</text>
</comment>
<accession>A0A433TC80</accession>
<dbReference type="STRING" id="188477.A0A433TC80"/>
<dbReference type="GO" id="GO:0016592">
    <property type="term" value="C:mediator complex"/>
    <property type="evidence" value="ECO:0007669"/>
    <property type="project" value="TreeGrafter"/>
</dbReference>
<dbReference type="InterPro" id="IPR003994">
    <property type="entry name" value="UXT"/>
</dbReference>
<sequence length="156" mass="17804">MGARSQESKVLEYESFLNERLRGDLAKIIEQRDKHYEELAEYLQLETTIQKIKEDLCPESSLKTKVDLGCNFYVQANIPNPSSICVAIGYGFYLDMTLDEALAFIKRKTGVLKEKIDSLSNDAGKVKAHIRLVLESLRQLQHIHAETKPSYRDVLS</sequence>
<dbReference type="Gene3D" id="1.10.287.370">
    <property type="match status" value="1"/>
</dbReference>
<dbReference type="OrthoDB" id="433124at2759"/>
<evidence type="ECO:0000313" key="3">
    <source>
        <dbReference type="Proteomes" id="UP000271974"/>
    </source>
</evidence>
<dbReference type="Proteomes" id="UP000271974">
    <property type="component" value="Unassembled WGS sequence"/>
</dbReference>
<evidence type="ECO:0000313" key="2">
    <source>
        <dbReference type="EMBL" id="RUS79195.1"/>
    </source>
</evidence>
<dbReference type="PANTHER" id="PTHR13345">
    <property type="entry name" value="MEDIATOR OF RNA POLYMERASE II TRANSCRIPTION SUBUNIT 10"/>
    <property type="match status" value="1"/>
</dbReference>
<dbReference type="PRINTS" id="PR01502">
    <property type="entry name" value="UXTPROTEIN"/>
</dbReference>
<dbReference type="GO" id="GO:0000122">
    <property type="term" value="P:negative regulation of transcription by RNA polymerase II"/>
    <property type="evidence" value="ECO:0007669"/>
    <property type="project" value="InterPro"/>
</dbReference>
<dbReference type="InterPro" id="IPR004127">
    <property type="entry name" value="Prefoldin_subunit_alpha"/>
</dbReference>